<evidence type="ECO:0000313" key="1">
    <source>
        <dbReference type="EMBL" id="KFM78325.1"/>
    </source>
</evidence>
<sequence length="126" mass="14415">MYTGAKNQSFLAGIKYGFMENKPFPFDDEDTMLRGVVCAACLMNETQTVFTFHGQKECPDQEEWRVIYDGYLMAPTDVSRGETICVDKKFESHTDSYMGFYDQSLNFVLQKQEGELLFVPCVVCAK</sequence>
<protein>
    <submittedName>
        <fullName evidence="1">Uncharacterized protein</fullName>
    </submittedName>
</protein>
<organism evidence="1 2">
    <name type="scientific">Stegodyphus mimosarum</name>
    <name type="common">African social velvet spider</name>
    <dbReference type="NCBI Taxonomy" id="407821"/>
    <lineage>
        <taxon>Eukaryota</taxon>
        <taxon>Metazoa</taxon>
        <taxon>Ecdysozoa</taxon>
        <taxon>Arthropoda</taxon>
        <taxon>Chelicerata</taxon>
        <taxon>Arachnida</taxon>
        <taxon>Araneae</taxon>
        <taxon>Araneomorphae</taxon>
        <taxon>Entelegynae</taxon>
        <taxon>Eresoidea</taxon>
        <taxon>Eresidae</taxon>
        <taxon>Stegodyphus</taxon>
    </lineage>
</organism>
<keyword evidence="2" id="KW-1185">Reference proteome</keyword>
<proteinExistence type="predicted"/>
<feature type="non-terminal residue" evidence="1">
    <location>
        <position position="126"/>
    </location>
</feature>
<evidence type="ECO:0000313" key="2">
    <source>
        <dbReference type="Proteomes" id="UP000054359"/>
    </source>
</evidence>
<accession>A0A087ULT6</accession>
<dbReference type="EMBL" id="KK120449">
    <property type="protein sequence ID" value="KFM78325.1"/>
    <property type="molecule type" value="Genomic_DNA"/>
</dbReference>
<dbReference type="AlphaFoldDB" id="A0A087ULT6"/>
<dbReference type="Proteomes" id="UP000054359">
    <property type="component" value="Unassembled WGS sequence"/>
</dbReference>
<dbReference type="OrthoDB" id="6435801at2759"/>
<gene>
    <name evidence="1" type="ORF">X975_22815</name>
</gene>
<name>A0A087ULT6_STEMI</name>
<reference evidence="1 2" key="1">
    <citation type="submission" date="2013-11" db="EMBL/GenBank/DDBJ databases">
        <title>Genome sequencing of Stegodyphus mimosarum.</title>
        <authorList>
            <person name="Bechsgaard J."/>
        </authorList>
    </citation>
    <scope>NUCLEOTIDE SEQUENCE [LARGE SCALE GENOMIC DNA]</scope>
</reference>